<evidence type="ECO:0000313" key="2">
    <source>
        <dbReference type="EMBL" id="KAK7453564.1"/>
    </source>
</evidence>
<protein>
    <submittedName>
        <fullName evidence="3">Uncharacterized protein</fullName>
    </submittedName>
</protein>
<sequence length="166" mass="17639">MRLITPIFLMFSFCIATVIGNPIEDVPLLSKKAFLADLLTVRADQATGVGENCRVSSANAASMEHASTSTPLAAMDFTLLDFVLEATTSNAAPKSSSAAPVMASATMLIMSLALSPTNEVYAQDLTMYNAALGSAVLPSVLRGIKFEGNVTQNNKPNSFDFFQIHD</sequence>
<dbReference type="EMBL" id="JBANRG010000026">
    <property type="protein sequence ID" value="KAK7453564.1"/>
    <property type="molecule type" value="Genomic_DNA"/>
</dbReference>
<evidence type="ECO:0000313" key="4">
    <source>
        <dbReference type="Proteomes" id="UP001498398"/>
    </source>
</evidence>
<keyword evidence="4" id="KW-1185">Reference proteome</keyword>
<feature type="signal peptide" evidence="1">
    <location>
        <begin position="1"/>
        <end position="20"/>
    </location>
</feature>
<reference evidence="3 4" key="1">
    <citation type="submission" date="2024-01" db="EMBL/GenBank/DDBJ databases">
        <title>A draft genome for the cacao thread blight pathogen Marasmiellus scandens.</title>
        <authorList>
            <person name="Baruah I.K."/>
            <person name="Leung J."/>
            <person name="Bukari Y."/>
            <person name="Amoako-Attah I."/>
            <person name="Meinhardt L.W."/>
            <person name="Bailey B.A."/>
            <person name="Cohen S.P."/>
        </authorList>
    </citation>
    <scope>NUCLEOTIDE SEQUENCE [LARGE SCALE GENOMIC DNA]</scope>
    <source>
        <strain evidence="3 4">GH-19</strain>
    </source>
</reference>
<dbReference type="Proteomes" id="UP001498398">
    <property type="component" value="Unassembled WGS sequence"/>
</dbReference>
<dbReference type="EMBL" id="JBANRG010000002">
    <property type="protein sequence ID" value="KAK7470013.1"/>
    <property type="molecule type" value="Genomic_DNA"/>
</dbReference>
<keyword evidence="1" id="KW-0732">Signal</keyword>
<gene>
    <name evidence="3" type="ORF">VKT23_001448</name>
    <name evidence="2" type="ORF">VKT23_011841</name>
</gene>
<accession>A0ABR1K4H6</accession>
<organism evidence="3 4">
    <name type="scientific">Marasmiellus scandens</name>
    <dbReference type="NCBI Taxonomy" id="2682957"/>
    <lineage>
        <taxon>Eukaryota</taxon>
        <taxon>Fungi</taxon>
        <taxon>Dikarya</taxon>
        <taxon>Basidiomycota</taxon>
        <taxon>Agaricomycotina</taxon>
        <taxon>Agaricomycetes</taxon>
        <taxon>Agaricomycetidae</taxon>
        <taxon>Agaricales</taxon>
        <taxon>Marasmiineae</taxon>
        <taxon>Omphalotaceae</taxon>
        <taxon>Marasmiellus</taxon>
    </lineage>
</organism>
<evidence type="ECO:0000313" key="3">
    <source>
        <dbReference type="EMBL" id="KAK7470013.1"/>
    </source>
</evidence>
<feature type="chain" id="PRO_5045031526" evidence="1">
    <location>
        <begin position="21"/>
        <end position="166"/>
    </location>
</feature>
<comment type="caution">
    <text evidence="3">The sequence shown here is derived from an EMBL/GenBank/DDBJ whole genome shotgun (WGS) entry which is preliminary data.</text>
</comment>
<name>A0ABR1K4H6_9AGAR</name>
<proteinExistence type="predicted"/>
<evidence type="ECO:0000256" key="1">
    <source>
        <dbReference type="SAM" id="SignalP"/>
    </source>
</evidence>